<feature type="domain" description="SH3b" evidence="2">
    <location>
        <begin position="28"/>
        <end position="90"/>
    </location>
</feature>
<dbReference type="RefSeq" id="WP_209360857.1">
    <property type="nucleotide sequence ID" value="NZ_JAGISH010000005.1"/>
</dbReference>
<dbReference type="InterPro" id="IPR052354">
    <property type="entry name" value="Cell_Wall_Dynamics_Protein"/>
</dbReference>
<dbReference type="InterPro" id="IPR003646">
    <property type="entry name" value="SH3-like_bac-type"/>
</dbReference>
<keyword evidence="1" id="KW-0732">Signal</keyword>
<sequence>MCKGWAVRLLNRVALCAPLLMPAQNASADTAWVAANALNLRSGPGTEYARVATLSACTRVDVVGYANGWAMVRRGGKDYWVAGNYLSVAPCNTAPQIPVYRVIRPEHVNKPPRSIAPQYLNGVFRGY</sequence>
<dbReference type="PANTHER" id="PTHR34408">
    <property type="entry name" value="FAMILY PROTEIN, PUTATIVE-RELATED"/>
    <property type="match status" value="1"/>
</dbReference>
<gene>
    <name evidence="3" type="ORF">J5474_10465</name>
</gene>
<dbReference type="AlphaFoldDB" id="A0A940S1C4"/>
<accession>A0A940S1C4</accession>
<reference evidence="3" key="1">
    <citation type="submission" date="2021-03" db="EMBL/GenBank/DDBJ databases">
        <title>Sagittula salina sp. nov. strain M10.9X isolated from the marine waste.</title>
        <authorList>
            <person name="Satari L."/>
            <person name="Molina-Menor E."/>
            <person name="Vidal-Verdu A."/>
            <person name="Pascual J."/>
            <person name="Pereto J."/>
            <person name="Porcar M."/>
        </authorList>
    </citation>
    <scope>NUCLEOTIDE SEQUENCE</scope>
    <source>
        <strain evidence="3">M10.9X</strain>
    </source>
</reference>
<proteinExistence type="predicted"/>
<organism evidence="3 4">
    <name type="scientific">Sagittula salina</name>
    <dbReference type="NCBI Taxonomy" id="2820268"/>
    <lineage>
        <taxon>Bacteria</taxon>
        <taxon>Pseudomonadati</taxon>
        <taxon>Pseudomonadota</taxon>
        <taxon>Alphaproteobacteria</taxon>
        <taxon>Rhodobacterales</taxon>
        <taxon>Roseobacteraceae</taxon>
        <taxon>Sagittula</taxon>
    </lineage>
</organism>
<dbReference type="SMART" id="SM00287">
    <property type="entry name" value="SH3b"/>
    <property type="match status" value="1"/>
</dbReference>
<protein>
    <submittedName>
        <fullName evidence="3">SH3 domain-containing protein</fullName>
    </submittedName>
</protein>
<dbReference type="Pfam" id="PF08239">
    <property type="entry name" value="SH3_3"/>
    <property type="match status" value="1"/>
</dbReference>
<evidence type="ECO:0000256" key="1">
    <source>
        <dbReference type="SAM" id="SignalP"/>
    </source>
</evidence>
<dbReference type="Proteomes" id="UP000675940">
    <property type="component" value="Unassembled WGS sequence"/>
</dbReference>
<evidence type="ECO:0000313" key="3">
    <source>
        <dbReference type="EMBL" id="MBP0482912.1"/>
    </source>
</evidence>
<name>A0A940S1C4_9RHOB</name>
<evidence type="ECO:0000313" key="4">
    <source>
        <dbReference type="Proteomes" id="UP000675940"/>
    </source>
</evidence>
<comment type="caution">
    <text evidence="3">The sequence shown here is derived from an EMBL/GenBank/DDBJ whole genome shotgun (WGS) entry which is preliminary data.</text>
</comment>
<feature type="chain" id="PRO_5037578409" evidence="1">
    <location>
        <begin position="29"/>
        <end position="127"/>
    </location>
</feature>
<dbReference type="PANTHER" id="PTHR34408:SF1">
    <property type="entry name" value="GLYCOSYL HYDROLASE FAMILY 19 DOMAIN-CONTAINING PROTEIN HI_1415"/>
    <property type="match status" value="1"/>
</dbReference>
<keyword evidence="4" id="KW-1185">Reference proteome</keyword>
<dbReference type="PROSITE" id="PS51781">
    <property type="entry name" value="SH3B"/>
    <property type="match status" value="1"/>
</dbReference>
<dbReference type="EMBL" id="JAGISH010000005">
    <property type="protein sequence ID" value="MBP0482912.1"/>
    <property type="molecule type" value="Genomic_DNA"/>
</dbReference>
<dbReference type="Gene3D" id="2.30.30.40">
    <property type="entry name" value="SH3 Domains"/>
    <property type="match status" value="1"/>
</dbReference>
<feature type="signal peptide" evidence="1">
    <location>
        <begin position="1"/>
        <end position="28"/>
    </location>
</feature>
<evidence type="ECO:0000259" key="2">
    <source>
        <dbReference type="PROSITE" id="PS51781"/>
    </source>
</evidence>